<protein>
    <submittedName>
        <fullName evidence="1">Ribonuclease H</fullName>
    </submittedName>
</protein>
<dbReference type="Proteomes" id="UP000236291">
    <property type="component" value="Unassembled WGS sequence"/>
</dbReference>
<accession>A0A2K3NRC6</accession>
<sequence length="82" mass="9392">MLAKFWWGLNAKHRKIHWMSWERLSKAKNDSGMGIRGMKKFNKALLGKHCWRLATGGLGRKMACTLSVLPTISYVRKNQSSS</sequence>
<evidence type="ECO:0000313" key="2">
    <source>
        <dbReference type="Proteomes" id="UP000236291"/>
    </source>
</evidence>
<evidence type="ECO:0000313" key="1">
    <source>
        <dbReference type="EMBL" id="PNY05586.1"/>
    </source>
</evidence>
<reference evidence="1 2" key="1">
    <citation type="journal article" date="2014" name="Am. J. Bot.">
        <title>Genome assembly and annotation for red clover (Trifolium pratense; Fabaceae).</title>
        <authorList>
            <person name="Istvanek J."/>
            <person name="Jaros M."/>
            <person name="Krenek A."/>
            <person name="Repkova J."/>
        </authorList>
    </citation>
    <scope>NUCLEOTIDE SEQUENCE [LARGE SCALE GENOMIC DNA]</scope>
    <source>
        <strain evidence="2">cv. Tatra</strain>
        <tissue evidence="1">Young leaves</tissue>
    </source>
</reference>
<dbReference type="AlphaFoldDB" id="A0A2K3NRC6"/>
<comment type="caution">
    <text evidence="1">The sequence shown here is derived from an EMBL/GenBank/DDBJ whole genome shotgun (WGS) entry which is preliminary data.</text>
</comment>
<dbReference type="STRING" id="57577.A0A2K3NRC6"/>
<organism evidence="1 2">
    <name type="scientific">Trifolium pratense</name>
    <name type="common">Red clover</name>
    <dbReference type="NCBI Taxonomy" id="57577"/>
    <lineage>
        <taxon>Eukaryota</taxon>
        <taxon>Viridiplantae</taxon>
        <taxon>Streptophyta</taxon>
        <taxon>Embryophyta</taxon>
        <taxon>Tracheophyta</taxon>
        <taxon>Spermatophyta</taxon>
        <taxon>Magnoliopsida</taxon>
        <taxon>eudicotyledons</taxon>
        <taxon>Gunneridae</taxon>
        <taxon>Pentapetalae</taxon>
        <taxon>rosids</taxon>
        <taxon>fabids</taxon>
        <taxon>Fabales</taxon>
        <taxon>Fabaceae</taxon>
        <taxon>Papilionoideae</taxon>
        <taxon>50 kb inversion clade</taxon>
        <taxon>NPAAA clade</taxon>
        <taxon>Hologalegina</taxon>
        <taxon>IRL clade</taxon>
        <taxon>Trifolieae</taxon>
        <taxon>Trifolium</taxon>
    </lineage>
</organism>
<name>A0A2K3NRC6_TRIPR</name>
<dbReference type="EMBL" id="ASHM01000872">
    <property type="protein sequence ID" value="PNY05586.1"/>
    <property type="molecule type" value="Genomic_DNA"/>
</dbReference>
<proteinExistence type="predicted"/>
<gene>
    <name evidence="1" type="ORF">L195_g002040</name>
</gene>
<reference evidence="1 2" key="2">
    <citation type="journal article" date="2017" name="Front. Plant Sci.">
        <title>Gene Classification and Mining of Molecular Markers Useful in Red Clover (Trifolium pratense) Breeding.</title>
        <authorList>
            <person name="Istvanek J."/>
            <person name="Dluhosova J."/>
            <person name="Dluhos P."/>
            <person name="Patkova L."/>
            <person name="Nedelnik J."/>
            <person name="Repkova J."/>
        </authorList>
    </citation>
    <scope>NUCLEOTIDE SEQUENCE [LARGE SCALE GENOMIC DNA]</scope>
    <source>
        <strain evidence="2">cv. Tatra</strain>
        <tissue evidence="1">Young leaves</tissue>
    </source>
</reference>